<dbReference type="GO" id="GO:0004867">
    <property type="term" value="F:serine-type endopeptidase inhibitor activity"/>
    <property type="evidence" value="ECO:0007669"/>
    <property type="project" value="UniProtKB-KW"/>
</dbReference>
<comment type="caution">
    <text evidence="3">The sequence shown here is derived from an EMBL/GenBank/DDBJ whole genome shotgun (WGS) entry which is preliminary data.</text>
</comment>
<dbReference type="EMBL" id="JAUCMV010000004">
    <property type="protein sequence ID" value="KAK0400885.1"/>
    <property type="molecule type" value="Genomic_DNA"/>
</dbReference>
<keyword evidence="1" id="KW-0646">Protease inhibitor</keyword>
<keyword evidence="4" id="KW-1185">Reference proteome</keyword>
<reference evidence="3" key="1">
    <citation type="submission" date="2023-06" db="EMBL/GenBank/DDBJ databases">
        <title>Genomic analysis of the entomopathogenic nematode Steinernema hermaphroditum.</title>
        <authorList>
            <person name="Schwarz E.M."/>
            <person name="Heppert J.K."/>
            <person name="Baniya A."/>
            <person name="Schwartz H.T."/>
            <person name="Tan C.-H."/>
            <person name="Antoshechkin I."/>
            <person name="Sternberg P.W."/>
            <person name="Goodrich-Blair H."/>
            <person name="Dillman A.R."/>
        </authorList>
    </citation>
    <scope>NUCLEOTIDE SEQUENCE</scope>
    <source>
        <strain evidence="3">PS9179</strain>
        <tissue evidence="3">Whole animal</tissue>
    </source>
</reference>
<evidence type="ECO:0000256" key="1">
    <source>
        <dbReference type="ARBA" id="ARBA00022900"/>
    </source>
</evidence>
<feature type="chain" id="PRO_5041454786" description="TIL domain-containing protein" evidence="2">
    <location>
        <begin position="18"/>
        <end position="141"/>
    </location>
</feature>
<dbReference type="InterPro" id="IPR036084">
    <property type="entry name" value="Ser_inhib-like_sf"/>
</dbReference>
<protein>
    <recommendedName>
        <fullName evidence="5">TIL domain-containing protein</fullName>
    </recommendedName>
</protein>
<keyword evidence="2" id="KW-0732">Signal</keyword>
<proteinExistence type="predicted"/>
<feature type="signal peptide" evidence="2">
    <location>
        <begin position="1"/>
        <end position="17"/>
    </location>
</feature>
<keyword evidence="1" id="KW-0722">Serine protease inhibitor</keyword>
<sequence length="141" mass="15843">MMKFCIALFTLVPFAMAFVLPEEHKCAPHEDYFNGIGYICRATCDEPSHEECYRSEEKGCYCKKPYVKFGGDCILPEDCPRFGVCPKNERFLETGCNSICGAPIVTSCVEETTDLQGCYCIAPYSLTDEGRCVKRSECPKN</sequence>
<name>A0AA39H7W5_9BILA</name>
<dbReference type="Gene3D" id="2.10.25.10">
    <property type="entry name" value="Laminin"/>
    <property type="match status" value="2"/>
</dbReference>
<gene>
    <name evidence="3" type="ORF">QR680_015499</name>
</gene>
<dbReference type="Proteomes" id="UP001175271">
    <property type="component" value="Unassembled WGS sequence"/>
</dbReference>
<organism evidence="3 4">
    <name type="scientific">Steinernema hermaphroditum</name>
    <dbReference type="NCBI Taxonomy" id="289476"/>
    <lineage>
        <taxon>Eukaryota</taxon>
        <taxon>Metazoa</taxon>
        <taxon>Ecdysozoa</taxon>
        <taxon>Nematoda</taxon>
        <taxon>Chromadorea</taxon>
        <taxon>Rhabditida</taxon>
        <taxon>Tylenchina</taxon>
        <taxon>Panagrolaimomorpha</taxon>
        <taxon>Strongyloidoidea</taxon>
        <taxon>Steinernematidae</taxon>
        <taxon>Steinernema</taxon>
    </lineage>
</organism>
<evidence type="ECO:0000313" key="4">
    <source>
        <dbReference type="Proteomes" id="UP001175271"/>
    </source>
</evidence>
<accession>A0AA39H7W5</accession>
<evidence type="ECO:0008006" key="5">
    <source>
        <dbReference type="Google" id="ProtNLM"/>
    </source>
</evidence>
<evidence type="ECO:0000313" key="3">
    <source>
        <dbReference type="EMBL" id="KAK0400885.1"/>
    </source>
</evidence>
<dbReference type="AlphaFoldDB" id="A0AA39H7W5"/>
<dbReference type="SUPFAM" id="SSF57567">
    <property type="entry name" value="Serine protease inhibitors"/>
    <property type="match status" value="2"/>
</dbReference>
<evidence type="ECO:0000256" key="2">
    <source>
        <dbReference type="SAM" id="SignalP"/>
    </source>
</evidence>